<dbReference type="AlphaFoldDB" id="A0A366EFQ4"/>
<evidence type="ECO:0000313" key="13">
    <source>
        <dbReference type="Proteomes" id="UP000252118"/>
    </source>
</evidence>
<reference evidence="12 13" key="1">
    <citation type="submission" date="2018-06" db="EMBL/GenBank/DDBJ databases">
        <title>Freshwater and sediment microbial communities from various areas in North America, analyzing microbe dynamics in response to fracking.</title>
        <authorList>
            <person name="Lamendella R."/>
        </authorList>
    </citation>
    <scope>NUCLEOTIDE SEQUENCE [LARGE SCALE GENOMIC DNA]</scope>
    <source>
        <strain evidence="12 13">97B</strain>
    </source>
</reference>
<sequence>MAQKIVNQFTELLEQCSETSKQVYVENLAFRNELKQLLQDLESQLEGKYQLIMQDHDVKNFEFSSTLQEMIYRIGIQSKGGLDDFTDSLAEKKKHLDAFTLSLFGRTKAGKSTIREALTNGNGNTIGKGAQRTTRDILEYNWNGLRLLDVPGFEAFKGDEDADKAHDIIDQSDMIMFLTSDDSVQPGEFDEMSRLQELNKHFFVVMNVKYNLLNPQTEQPDQKEIRRFLKRPEKVFEFDRLSEHRKHIRSYVKKHLNIDHVEVIWIHAQSAFLSTLEELQEISEDLWDKSRLDTVYSKIAKEVNRSGKHRRVLTFYDSTVHFIDTIEKMLWEEQRLIRSQALFMVKKRAELKRFFDSFIPDGNERIEQNAAKLYSPIKQWVPYFVEEYIGKKDIHSVLQSNLKEKAKHIEKMMNNHMKELINELQSFLTEFTRQYQYDINSITLDSKNMSDFKKGQIGRVLKWGGVTLSGFSAGAFIAATAGWGAANVWNPVGWIALGASTVVGLISWFVSDYESKKWKKAKKDAKKDLLEHIEELERKTKGSYKAWFYENITKKGRREMLDKVEVYIDSLFFVADQLREKANTINELKEKINKQLFAHLLKLEGVNCEAYQLIRVAREQGVATKILVPSEWYLDGKTNIGLDNICGEHVMLVSETSDLRTQLANALYPATIEPDQVKIIRDGDRVTAKVNVPNSLKGLVIGKKGVNIRLAGQLCQVKIELNKG</sequence>
<evidence type="ECO:0000259" key="10">
    <source>
        <dbReference type="Pfam" id="PF01926"/>
    </source>
</evidence>
<keyword evidence="9" id="KW-1133">Transmembrane helix</keyword>
<dbReference type="Gene3D" id="3.40.50.300">
    <property type="entry name" value="P-loop containing nucleotide triphosphate hydrolases"/>
    <property type="match status" value="1"/>
</dbReference>
<dbReference type="CDD" id="cd00882">
    <property type="entry name" value="Ras_like_GTPase"/>
    <property type="match status" value="1"/>
</dbReference>
<evidence type="ECO:0000256" key="4">
    <source>
        <dbReference type="ARBA" id="ARBA00022884"/>
    </source>
</evidence>
<keyword evidence="7" id="KW-0804">Transcription</keyword>
<proteinExistence type="predicted"/>
<feature type="domain" description="NusA-like second KH" evidence="11">
    <location>
        <begin position="663"/>
        <end position="721"/>
    </location>
</feature>
<protein>
    <submittedName>
        <fullName evidence="12">Transcription antitermination factor NusA-like protein</fullName>
    </submittedName>
</protein>
<evidence type="ECO:0000256" key="1">
    <source>
        <dbReference type="ARBA" id="ARBA00022472"/>
    </source>
</evidence>
<keyword evidence="4 8" id="KW-0694">RNA-binding</keyword>
<keyword evidence="9" id="KW-0472">Membrane</keyword>
<evidence type="ECO:0000256" key="2">
    <source>
        <dbReference type="ARBA" id="ARBA00022490"/>
    </source>
</evidence>
<evidence type="ECO:0000256" key="3">
    <source>
        <dbReference type="ARBA" id="ARBA00022741"/>
    </source>
</evidence>
<feature type="transmembrane region" description="Helical" evidence="9">
    <location>
        <begin position="463"/>
        <end position="486"/>
    </location>
</feature>
<accession>A0A366EFQ4</accession>
<keyword evidence="6" id="KW-0342">GTP-binding</keyword>
<dbReference type="Gene3D" id="3.30.300.20">
    <property type="match status" value="1"/>
</dbReference>
<dbReference type="GO" id="GO:0005525">
    <property type="term" value="F:GTP binding"/>
    <property type="evidence" value="ECO:0007669"/>
    <property type="project" value="UniProtKB-KW"/>
</dbReference>
<dbReference type="SUPFAM" id="SSF52540">
    <property type="entry name" value="P-loop containing nucleoside triphosphate hydrolases"/>
    <property type="match status" value="1"/>
</dbReference>
<feature type="transmembrane region" description="Helical" evidence="9">
    <location>
        <begin position="492"/>
        <end position="510"/>
    </location>
</feature>
<dbReference type="Pfam" id="PF26594">
    <property type="entry name" value="KH_NusA_2nd"/>
    <property type="match status" value="1"/>
</dbReference>
<dbReference type="Pfam" id="PF01926">
    <property type="entry name" value="MMR_HSR1"/>
    <property type="match status" value="1"/>
</dbReference>
<feature type="domain" description="G" evidence="10">
    <location>
        <begin position="102"/>
        <end position="207"/>
    </location>
</feature>
<name>A0A366EFQ4_9BACI</name>
<gene>
    <name evidence="12" type="ORF">DET59_12023</name>
</gene>
<dbReference type="Proteomes" id="UP000252118">
    <property type="component" value="Unassembled WGS sequence"/>
</dbReference>
<dbReference type="OrthoDB" id="434560at2"/>
<dbReference type="InterPro" id="IPR015946">
    <property type="entry name" value="KH_dom-like_a/b"/>
</dbReference>
<keyword evidence="5" id="KW-0805">Transcription regulation</keyword>
<evidence type="ECO:0000256" key="7">
    <source>
        <dbReference type="ARBA" id="ARBA00023163"/>
    </source>
</evidence>
<evidence type="ECO:0000256" key="8">
    <source>
        <dbReference type="PROSITE-ProRule" id="PRU00117"/>
    </source>
</evidence>
<dbReference type="EMBL" id="QNRJ01000020">
    <property type="protein sequence ID" value="RBP01222.1"/>
    <property type="molecule type" value="Genomic_DNA"/>
</dbReference>
<evidence type="ECO:0000313" key="12">
    <source>
        <dbReference type="EMBL" id="RBP01222.1"/>
    </source>
</evidence>
<organism evidence="12 13">
    <name type="scientific">Rossellomorea aquimaris</name>
    <dbReference type="NCBI Taxonomy" id="189382"/>
    <lineage>
        <taxon>Bacteria</taxon>
        <taxon>Bacillati</taxon>
        <taxon>Bacillota</taxon>
        <taxon>Bacilli</taxon>
        <taxon>Bacillales</taxon>
        <taxon>Bacillaceae</taxon>
        <taxon>Rossellomorea</taxon>
    </lineage>
</organism>
<keyword evidence="9" id="KW-0812">Transmembrane</keyword>
<dbReference type="GO" id="GO:0003723">
    <property type="term" value="F:RNA binding"/>
    <property type="evidence" value="ECO:0007669"/>
    <property type="project" value="UniProtKB-UniRule"/>
</dbReference>
<dbReference type="PROSITE" id="PS50084">
    <property type="entry name" value="KH_TYPE_1"/>
    <property type="match status" value="1"/>
</dbReference>
<evidence type="ECO:0000256" key="6">
    <source>
        <dbReference type="ARBA" id="ARBA00023134"/>
    </source>
</evidence>
<keyword evidence="1" id="KW-0806">Transcription termination</keyword>
<comment type="caution">
    <text evidence="12">The sequence shown here is derived from an EMBL/GenBank/DDBJ whole genome shotgun (WGS) entry which is preliminary data.</text>
</comment>
<dbReference type="InterPro" id="IPR058582">
    <property type="entry name" value="KH_NusA_2nd"/>
</dbReference>
<dbReference type="InterPro" id="IPR006073">
    <property type="entry name" value="GTP-bd"/>
</dbReference>
<keyword evidence="2" id="KW-0963">Cytoplasm</keyword>
<evidence type="ECO:0000259" key="11">
    <source>
        <dbReference type="Pfam" id="PF26594"/>
    </source>
</evidence>
<evidence type="ECO:0000256" key="9">
    <source>
        <dbReference type="SAM" id="Phobius"/>
    </source>
</evidence>
<dbReference type="SUPFAM" id="SSF54814">
    <property type="entry name" value="Prokaryotic type KH domain (KH-domain type II)"/>
    <property type="match status" value="1"/>
</dbReference>
<evidence type="ECO:0000256" key="5">
    <source>
        <dbReference type="ARBA" id="ARBA00023015"/>
    </source>
</evidence>
<dbReference type="InterPro" id="IPR027417">
    <property type="entry name" value="P-loop_NTPase"/>
</dbReference>
<keyword evidence="3" id="KW-0547">Nucleotide-binding</keyword>
<dbReference type="InterPro" id="IPR009019">
    <property type="entry name" value="KH_sf_prok-type"/>
</dbReference>